<name>S3DG10_9GAMM</name>
<evidence type="ECO:0000256" key="5">
    <source>
        <dbReference type="ARBA" id="ARBA00022723"/>
    </source>
</evidence>
<proteinExistence type="inferred from homology"/>
<keyword evidence="8" id="KW-0067">ATP-binding</keyword>
<keyword evidence="2 11" id="KW-0808">Transferase</keyword>
<dbReference type="PANTHER" id="PTHR47545:SF1">
    <property type="entry name" value="MULTIFUNCTIONAL CCA PROTEIN"/>
    <property type="match status" value="1"/>
</dbReference>
<dbReference type="SUPFAM" id="SSF81891">
    <property type="entry name" value="Poly A polymerase C-terminal region-like"/>
    <property type="match status" value="1"/>
</dbReference>
<keyword evidence="3" id="KW-0819">tRNA processing</keyword>
<keyword evidence="4" id="KW-0548">Nucleotidyltransferase</keyword>
<dbReference type="Gene3D" id="3.30.460.10">
    <property type="entry name" value="Beta Polymerase, domain 2"/>
    <property type="match status" value="1"/>
</dbReference>
<evidence type="ECO:0000313" key="14">
    <source>
        <dbReference type="EMBL" id="EPE37327.1"/>
    </source>
</evidence>
<accession>S3DG10</accession>
<feature type="domain" description="Poly A polymerase head" evidence="12">
    <location>
        <begin position="1"/>
        <end position="34"/>
    </location>
</feature>
<dbReference type="eggNOG" id="COG0617">
    <property type="taxonomic scope" value="Bacteria"/>
</dbReference>
<dbReference type="GO" id="GO:0005524">
    <property type="term" value="F:ATP binding"/>
    <property type="evidence" value="ECO:0007669"/>
    <property type="project" value="UniProtKB-KW"/>
</dbReference>
<feature type="domain" description="tRNA nucleotidyltransferase/poly(A) polymerase RNA and SrmB- binding" evidence="13">
    <location>
        <begin position="61"/>
        <end position="125"/>
    </location>
</feature>
<evidence type="ECO:0000259" key="13">
    <source>
        <dbReference type="Pfam" id="PF12627"/>
    </source>
</evidence>
<dbReference type="GO" id="GO:0042245">
    <property type="term" value="P:RNA repair"/>
    <property type="evidence" value="ECO:0007669"/>
    <property type="project" value="UniProtKB-KW"/>
</dbReference>
<dbReference type="PANTHER" id="PTHR47545">
    <property type="entry name" value="MULTIFUNCTIONAL CCA PROTEIN"/>
    <property type="match status" value="1"/>
</dbReference>
<evidence type="ECO:0000256" key="6">
    <source>
        <dbReference type="ARBA" id="ARBA00022741"/>
    </source>
</evidence>
<keyword evidence="5" id="KW-0479">Metal-binding</keyword>
<evidence type="ECO:0000256" key="3">
    <source>
        <dbReference type="ARBA" id="ARBA00022694"/>
    </source>
</evidence>
<evidence type="ECO:0000256" key="4">
    <source>
        <dbReference type="ARBA" id="ARBA00022695"/>
    </source>
</evidence>
<evidence type="ECO:0000313" key="15">
    <source>
        <dbReference type="Proteomes" id="UP000053688"/>
    </source>
</evidence>
<keyword evidence="10 11" id="KW-0694">RNA-binding</keyword>
<comment type="cofactor">
    <cofactor evidence="1">
        <name>Mg(2+)</name>
        <dbReference type="ChEBI" id="CHEBI:18420"/>
    </cofactor>
</comment>
<evidence type="ECO:0000256" key="9">
    <source>
        <dbReference type="ARBA" id="ARBA00022842"/>
    </source>
</evidence>
<evidence type="ECO:0000256" key="11">
    <source>
        <dbReference type="RuleBase" id="RU003953"/>
    </source>
</evidence>
<comment type="similarity">
    <text evidence="11">Belongs to the tRNA nucleotidyltransferase/poly(A) polymerase family.</text>
</comment>
<protein>
    <submittedName>
        <fullName evidence="14">Uncharacterized protein</fullName>
    </submittedName>
</protein>
<dbReference type="GO" id="GO:0016779">
    <property type="term" value="F:nucleotidyltransferase activity"/>
    <property type="evidence" value="ECO:0007669"/>
    <property type="project" value="UniProtKB-KW"/>
</dbReference>
<keyword evidence="6" id="KW-0547">Nucleotide-binding</keyword>
<evidence type="ECO:0000256" key="1">
    <source>
        <dbReference type="ARBA" id="ARBA00001946"/>
    </source>
</evidence>
<dbReference type="STRING" id="28176.CF66_9032"/>
<gene>
    <name evidence="14" type="ORF">O1U_0627</name>
</gene>
<dbReference type="GO" id="GO:0003723">
    <property type="term" value="F:RNA binding"/>
    <property type="evidence" value="ECO:0007669"/>
    <property type="project" value="UniProtKB-KW"/>
</dbReference>
<dbReference type="GO" id="GO:0008033">
    <property type="term" value="P:tRNA processing"/>
    <property type="evidence" value="ECO:0007669"/>
    <property type="project" value="UniProtKB-KW"/>
</dbReference>
<evidence type="ECO:0000256" key="2">
    <source>
        <dbReference type="ARBA" id="ARBA00022679"/>
    </source>
</evidence>
<evidence type="ECO:0000256" key="10">
    <source>
        <dbReference type="ARBA" id="ARBA00022884"/>
    </source>
</evidence>
<dbReference type="InterPro" id="IPR043519">
    <property type="entry name" value="NT_sf"/>
</dbReference>
<evidence type="ECO:0000256" key="8">
    <source>
        <dbReference type="ARBA" id="ARBA00022840"/>
    </source>
</evidence>
<keyword evidence="7" id="KW-0692">RNA repair</keyword>
<dbReference type="EMBL" id="AMSD01000002">
    <property type="protein sequence ID" value="EPE37327.1"/>
    <property type="molecule type" value="Genomic_DNA"/>
</dbReference>
<evidence type="ECO:0000256" key="7">
    <source>
        <dbReference type="ARBA" id="ARBA00022800"/>
    </source>
</evidence>
<dbReference type="SUPFAM" id="SSF81301">
    <property type="entry name" value="Nucleotidyltransferase"/>
    <property type="match status" value="1"/>
</dbReference>
<dbReference type="PATRIC" id="fig|1236703.3.peg.640"/>
<reference evidence="14 15" key="1">
    <citation type="journal article" date="2014" name="Environ. Microbiol.">
        <title>Genomic signatures of obligate host dependence in the luminous bacterial symbiont of a vertebrate.</title>
        <authorList>
            <person name="Hendry T.A."/>
            <person name="de Wet J.R."/>
            <person name="Dunlap P.V."/>
        </authorList>
    </citation>
    <scope>NUCLEOTIDE SEQUENCE [LARGE SCALE GENOMIC DNA]</scope>
    <source>
        <strain evidence="14 15">Akat1</strain>
    </source>
</reference>
<dbReference type="Pfam" id="PF01743">
    <property type="entry name" value="PolyA_pol"/>
    <property type="match status" value="1"/>
</dbReference>
<dbReference type="Proteomes" id="UP000053688">
    <property type="component" value="Unassembled WGS sequence"/>
</dbReference>
<comment type="caution">
    <text evidence="14">The sequence shown here is derived from an EMBL/GenBank/DDBJ whole genome shotgun (WGS) entry which is preliminary data.</text>
</comment>
<dbReference type="Gene3D" id="1.10.3090.10">
    <property type="entry name" value="cca-adding enzyme, domain 2"/>
    <property type="match status" value="1"/>
</dbReference>
<evidence type="ECO:0000259" key="12">
    <source>
        <dbReference type="Pfam" id="PF01743"/>
    </source>
</evidence>
<keyword evidence="15" id="KW-1185">Reference proteome</keyword>
<keyword evidence="9" id="KW-0460">Magnesium</keyword>
<organism evidence="14 15">
    <name type="scientific">Candidatus Photodesmus katoptron Akat1</name>
    <dbReference type="NCBI Taxonomy" id="1236703"/>
    <lineage>
        <taxon>Bacteria</taxon>
        <taxon>Pseudomonadati</taxon>
        <taxon>Pseudomonadota</taxon>
        <taxon>Gammaproteobacteria</taxon>
        <taxon>Vibrionales</taxon>
        <taxon>Vibrionaceae</taxon>
        <taxon>Candidatus Photodesmus</taxon>
    </lineage>
</organism>
<dbReference type="AlphaFoldDB" id="S3DG10"/>
<dbReference type="Pfam" id="PF12627">
    <property type="entry name" value="PolyA_pol_RNAbd"/>
    <property type="match status" value="1"/>
</dbReference>
<dbReference type="GO" id="GO:0046872">
    <property type="term" value="F:metal ion binding"/>
    <property type="evidence" value="ECO:0007669"/>
    <property type="project" value="UniProtKB-KW"/>
</dbReference>
<sequence length="308" mass="35493">MRRDLTINAIAKNNIGTIIDPYNGQKDLDNRILRHVSDAFSEDPLRVLRVARFAAKLAYLGFKIEPKTIKIMTQISSSGELKQLTPERIWQEWHKSLKTNNPDVFLSVLYQCGALKEIIPELHSAFEFSKKQNSKIFPLIIAKQIALLSTSLSVRFAAQIQYLDNQINFKNHVRKQIIKKILNRIKAPNKFKELAVLVCEEYQYICQGNTLYASKILEILDRANVWRKPKRLQQLITCCQAIQQTAGMELQIKTHSYPQGEFFLSAYQAALSVNISTIIQNNMQGKEIKMKIKKLRINAINKYIKTDI</sequence>
<dbReference type="InterPro" id="IPR002646">
    <property type="entry name" value="PolA_pol_head_dom"/>
</dbReference>
<dbReference type="InterPro" id="IPR050124">
    <property type="entry name" value="tRNA_CCA-adding_enzyme"/>
</dbReference>
<dbReference type="InterPro" id="IPR032828">
    <property type="entry name" value="PolyA_RNA-bd"/>
</dbReference>